<dbReference type="RefSeq" id="WP_222203741.1">
    <property type="nucleotide sequence ID" value="NZ_CAJZAH010000006.1"/>
</dbReference>
<dbReference type="Pfam" id="PF10116">
    <property type="entry name" value="Host_attach"/>
    <property type="match status" value="1"/>
</dbReference>
<feature type="region of interest" description="Disordered" evidence="1">
    <location>
        <begin position="52"/>
        <end position="89"/>
    </location>
</feature>
<evidence type="ECO:0000256" key="1">
    <source>
        <dbReference type="SAM" id="MobiDB-lite"/>
    </source>
</evidence>
<dbReference type="Proteomes" id="UP000721236">
    <property type="component" value="Unassembled WGS sequence"/>
</dbReference>
<dbReference type="EMBL" id="CAJZAH010000006">
    <property type="protein sequence ID" value="CAG9181825.1"/>
    <property type="molecule type" value="Genomic_DNA"/>
</dbReference>
<accession>A0ABN7ZC26</accession>
<evidence type="ECO:0000313" key="2">
    <source>
        <dbReference type="EMBL" id="CAG9181825.1"/>
    </source>
</evidence>
<feature type="compositionally biased region" description="Polar residues" evidence="1">
    <location>
        <begin position="55"/>
        <end position="77"/>
    </location>
</feature>
<name>A0ABN7ZC26_9BURK</name>
<proteinExistence type="predicted"/>
<dbReference type="InterPro" id="IPR019291">
    <property type="entry name" value="Host_attachment_protein"/>
</dbReference>
<evidence type="ECO:0008006" key="4">
    <source>
        <dbReference type="Google" id="ProtNLM"/>
    </source>
</evidence>
<organism evidence="2 3">
    <name type="scientific">Cupriavidus respiraculi</name>
    <dbReference type="NCBI Taxonomy" id="195930"/>
    <lineage>
        <taxon>Bacteria</taxon>
        <taxon>Pseudomonadati</taxon>
        <taxon>Pseudomonadota</taxon>
        <taxon>Betaproteobacteria</taxon>
        <taxon>Burkholderiales</taxon>
        <taxon>Burkholderiaceae</taxon>
        <taxon>Cupriavidus</taxon>
    </lineage>
</organism>
<reference evidence="2 3" key="1">
    <citation type="submission" date="2021-08" db="EMBL/GenBank/DDBJ databases">
        <authorList>
            <person name="Peeters C."/>
        </authorList>
    </citation>
    <scope>NUCLEOTIDE SEQUENCE [LARGE SCALE GENOMIC DNA]</scope>
    <source>
        <strain evidence="2 3">LMG 21510</strain>
    </source>
</reference>
<protein>
    <recommendedName>
        <fullName evidence="4">Host attachment protein</fullName>
    </recommendedName>
</protein>
<gene>
    <name evidence="2" type="ORF">LMG21510_04405</name>
</gene>
<sequence length="168" mass="18614">MKTTWVVVADEAIARILQWNKDDKELEPVEELTDPAAHADGADLRRDAYGRRSGASLQAANSNTSSRQSSPANVTSSAGQAEQHQEAEEFARRVAARLGEAFQQNRFEELRIVAAPRFLGLLRKSLGTQVTNVVTDELNKDLIHMDNRDISQRLFPERMAGRNNGAGQ</sequence>
<evidence type="ECO:0000313" key="3">
    <source>
        <dbReference type="Proteomes" id="UP000721236"/>
    </source>
</evidence>
<comment type="caution">
    <text evidence="2">The sequence shown here is derived from an EMBL/GenBank/DDBJ whole genome shotgun (WGS) entry which is preliminary data.</text>
</comment>
<keyword evidence="3" id="KW-1185">Reference proteome</keyword>